<evidence type="ECO:0000313" key="8">
    <source>
        <dbReference type="EMBL" id="MBC6992678.1"/>
    </source>
</evidence>
<feature type="region of interest" description="Disordered" evidence="5">
    <location>
        <begin position="622"/>
        <end position="648"/>
    </location>
</feature>
<dbReference type="InterPro" id="IPR011990">
    <property type="entry name" value="TPR-like_helical_dom_sf"/>
</dbReference>
<dbReference type="Gene3D" id="2.60.40.1120">
    <property type="entry name" value="Carboxypeptidase-like, regulatory domain"/>
    <property type="match status" value="1"/>
</dbReference>
<organism evidence="8 9">
    <name type="scientific">Neolewinella lacunae</name>
    <dbReference type="NCBI Taxonomy" id="1517758"/>
    <lineage>
        <taxon>Bacteria</taxon>
        <taxon>Pseudomonadati</taxon>
        <taxon>Bacteroidota</taxon>
        <taxon>Saprospiria</taxon>
        <taxon>Saprospirales</taxon>
        <taxon>Lewinellaceae</taxon>
        <taxon>Neolewinella</taxon>
    </lineage>
</organism>
<dbReference type="InterPro" id="IPR011659">
    <property type="entry name" value="WD40"/>
</dbReference>
<dbReference type="Gene3D" id="3.30.1330.60">
    <property type="entry name" value="OmpA-like domain"/>
    <property type="match status" value="1"/>
</dbReference>
<dbReference type="InterPro" id="IPR036737">
    <property type="entry name" value="OmpA-like_sf"/>
</dbReference>
<dbReference type="SUPFAM" id="SSF49464">
    <property type="entry name" value="Carboxypeptidase regulatory domain-like"/>
    <property type="match status" value="1"/>
</dbReference>
<keyword evidence="6" id="KW-0732">Signal</keyword>
<dbReference type="PANTHER" id="PTHR30329">
    <property type="entry name" value="STATOR ELEMENT OF FLAGELLAR MOTOR COMPLEX"/>
    <property type="match status" value="1"/>
</dbReference>
<sequence>MTFSRCLLLCFTVLCLFSSCATAQTAMKKKDQEKLVAARSALDLGKFSDARSVLSGLVAKYPAEKDLYYLRALAAKGSYDLPAAVADLRQGLALDPKKSPTAYRELGEALSLLEDFTGARSAYEQYRAALGENARPERKQEAERLVNTANTAVQLAAEPVPFTPVPVPGGINTAEHLEYFPTLSIDGQRMIFTRRVNREQEDFYFSDKLPDGTWHTAEPLAGANTDFDEGAQSITADGNYLVFTACNRPDGAGSCDLLYTEWLGDRWTPAKSLGPNINTKYYEAQPSLSPDGQFLFFTSNRPGGQGQSDLYASGRLSDGGWSVPTNLGPRINTSGQDQYPYWAADGQTLFFTSDGHPGMGGEDLFRSVLGRDNVWSLPTNLGYPINTAADETNLFIALNGSTAYFSKREVNPGSGVVDVNIFTFELPAALRPVAATYLQAFVTDATTGMPLAATVRLRPLDAAGPATQRTSNEAGQFLAVLPANRDYALTVDHPGYVFYADRFSLSDGFAPEEPFRLEVPLVPVEKALADGGQEADGSTAFRNVLFATGSAALLPVSSEELDRLAELLRKAPDYRVAIIGHTDDVGSEADNLALSQQRAAAVKSYLVEQGIADARITTEGLGESRPVADNSTEEGRAKNRRTTFRLFR</sequence>
<dbReference type="SUPFAM" id="SSF48452">
    <property type="entry name" value="TPR-like"/>
    <property type="match status" value="1"/>
</dbReference>
<keyword evidence="2 4" id="KW-0472">Membrane</keyword>
<gene>
    <name evidence="8" type="ORF">H9S92_00740</name>
</gene>
<comment type="caution">
    <text evidence="8">The sequence shown here is derived from an EMBL/GenBank/DDBJ whole genome shotgun (WGS) entry which is preliminary data.</text>
</comment>
<dbReference type="InterPro" id="IPR008969">
    <property type="entry name" value="CarboxyPept-like_regulatory"/>
</dbReference>
<dbReference type="SUPFAM" id="SSF82171">
    <property type="entry name" value="DPP6 N-terminal domain-like"/>
    <property type="match status" value="1"/>
</dbReference>
<keyword evidence="9" id="KW-1185">Reference proteome</keyword>
<dbReference type="EMBL" id="JACSIT010000034">
    <property type="protein sequence ID" value="MBC6992678.1"/>
    <property type="molecule type" value="Genomic_DNA"/>
</dbReference>
<evidence type="ECO:0000256" key="6">
    <source>
        <dbReference type="SAM" id="SignalP"/>
    </source>
</evidence>
<evidence type="ECO:0000256" key="2">
    <source>
        <dbReference type="ARBA" id="ARBA00023136"/>
    </source>
</evidence>
<dbReference type="PRINTS" id="PR01023">
    <property type="entry name" value="NAFLGMOTY"/>
</dbReference>
<feature type="chain" id="PRO_5038048010" evidence="6">
    <location>
        <begin position="24"/>
        <end position="648"/>
    </location>
</feature>
<dbReference type="RefSeq" id="WP_187464816.1">
    <property type="nucleotide sequence ID" value="NZ_JAUFQK010000020.1"/>
</dbReference>
<evidence type="ECO:0000259" key="7">
    <source>
        <dbReference type="PROSITE" id="PS51123"/>
    </source>
</evidence>
<dbReference type="PANTHER" id="PTHR30329:SF21">
    <property type="entry name" value="LIPOPROTEIN YIAD-RELATED"/>
    <property type="match status" value="1"/>
</dbReference>
<evidence type="ECO:0000256" key="1">
    <source>
        <dbReference type="ARBA" id="ARBA00004442"/>
    </source>
</evidence>
<dbReference type="PROSITE" id="PS51257">
    <property type="entry name" value="PROKAR_LIPOPROTEIN"/>
    <property type="match status" value="1"/>
</dbReference>
<dbReference type="InterPro" id="IPR006665">
    <property type="entry name" value="OmpA-like"/>
</dbReference>
<evidence type="ECO:0000256" key="5">
    <source>
        <dbReference type="SAM" id="MobiDB-lite"/>
    </source>
</evidence>
<dbReference type="CDD" id="cd07185">
    <property type="entry name" value="OmpA_C-like"/>
    <property type="match status" value="1"/>
</dbReference>
<dbReference type="InterPro" id="IPR050330">
    <property type="entry name" value="Bact_OuterMem_StrucFunc"/>
</dbReference>
<name>A0A923PEK8_9BACT</name>
<evidence type="ECO:0000256" key="3">
    <source>
        <dbReference type="ARBA" id="ARBA00023237"/>
    </source>
</evidence>
<feature type="compositionally biased region" description="Basic residues" evidence="5">
    <location>
        <begin position="638"/>
        <end position="648"/>
    </location>
</feature>
<dbReference type="PROSITE" id="PS01068">
    <property type="entry name" value="OMPA_1"/>
    <property type="match status" value="1"/>
</dbReference>
<dbReference type="PRINTS" id="PR01021">
    <property type="entry name" value="OMPADOMAIN"/>
</dbReference>
<dbReference type="Proteomes" id="UP000650081">
    <property type="component" value="Unassembled WGS sequence"/>
</dbReference>
<protein>
    <submittedName>
        <fullName evidence="8">OmpA family protein</fullName>
    </submittedName>
</protein>
<dbReference type="InterPro" id="IPR006690">
    <property type="entry name" value="OMPA-like_CS"/>
</dbReference>
<proteinExistence type="predicted"/>
<evidence type="ECO:0000256" key="4">
    <source>
        <dbReference type="PROSITE-ProRule" id="PRU00473"/>
    </source>
</evidence>
<dbReference type="InterPro" id="IPR011042">
    <property type="entry name" value="6-blade_b-propeller_TolB-like"/>
</dbReference>
<dbReference type="InterPro" id="IPR006664">
    <property type="entry name" value="OMP_bac"/>
</dbReference>
<dbReference type="Pfam" id="PF00691">
    <property type="entry name" value="OmpA"/>
    <property type="match status" value="1"/>
</dbReference>
<dbReference type="PROSITE" id="PS51123">
    <property type="entry name" value="OMPA_2"/>
    <property type="match status" value="1"/>
</dbReference>
<dbReference type="Gene3D" id="1.25.40.10">
    <property type="entry name" value="Tetratricopeptide repeat domain"/>
    <property type="match status" value="1"/>
</dbReference>
<reference evidence="8" key="1">
    <citation type="submission" date="2020-08" db="EMBL/GenBank/DDBJ databases">
        <title>Lewinella bacteria from marine environments.</title>
        <authorList>
            <person name="Zhong Y."/>
        </authorList>
    </citation>
    <scope>NUCLEOTIDE SEQUENCE</scope>
    <source>
        <strain evidence="8">KCTC 42187</strain>
    </source>
</reference>
<dbReference type="SUPFAM" id="SSF103088">
    <property type="entry name" value="OmpA-like"/>
    <property type="match status" value="1"/>
</dbReference>
<keyword evidence="3" id="KW-0998">Cell outer membrane</keyword>
<comment type="subcellular location">
    <subcellularLocation>
        <location evidence="1">Cell outer membrane</location>
    </subcellularLocation>
</comment>
<dbReference type="GO" id="GO:0009279">
    <property type="term" value="C:cell outer membrane"/>
    <property type="evidence" value="ECO:0007669"/>
    <property type="project" value="UniProtKB-SubCell"/>
</dbReference>
<evidence type="ECO:0000313" key="9">
    <source>
        <dbReference type="Proteomes" id="UP000650081"/>
    </source>
</evidence>
<dbReference type="Pfam" id="PF07676">
    <property type="entry name" value="PD40"/>
    <property type="match status" value="3"/>
</dbReference>
<dbReference type="Gene3D" id="2.120.10.30">
    <property type="entry name" value="TolB, C-terminal domain"/>
    <property type="match status" value="1"/>
</dbReference>
<dbReference type="AlphaFoldDB" id="A0A923PEK8"/>
<accession>A0A923PEK8</accession>
<feature type="domain" description="OmpA-like" evidence="7">
    <location>
        <begin position="533"/>
        <end position="648"/>
    </location>
</feature>
<feature type="signal peptide" evidence="6">
    <location>
        <begin position="1"/>
        <end position="23"/>
    </location>
</feature>